<reference evidence="2 3" key="1">
    <citation type="submission" date="2020-01" db="EMBL/GenBank/DDBJ databases">
        <title>Paenibacillus soybeanensis sp. nov. isolated from the nodules of soybean (Glycine max(L.) Merr).</title>
        <authorList>
            <person name="Wang H."/>
        </authorList>
    </citation>
    <scope>NUCLEOTIDE SEQUENCE [LARGE SCALE GENOMIC DNA]</scope>
    <source>
        <strain evidence="2 3">T1</strain>
    </source>
</reference>
<dbReference type="InterPro" id="IPR016181">
    <property type="entry name" value="Acyl_CoA_acyltransferase"/>
</dbReference>
<keyword evidence="3" id="KW-1185">Reference proteome</keyword>
<accession>A0ABW9XQ98</accession>
<comment type="caution">
    <text evidence="2">The sequence shown here is derived from an EMBL/GenBank/DDBJ whole genome shotgun (WGS) entry which is preliminary data.</text>
</comment>
<evidence type="ECO:0000313" key="3">
    <source>
        <dbReference type="Proteomes" id="UP000665561"/>
    </source>
</evidence>
<dbReference type="InterPro" id="IPR000182">
    <property type="entry name" value="GNAT_dom"/>
</dbReference>
<dbReference type="EMBL" id="JAAAMV010000009">
    <property type="protein sequence ID" value="NBD24827.1"/>
    <property type="molecule type" value="Genomic_DNA"/>
</dbReference>
<gene>
    <name evidence="2" type="ORF">GT019_13160</name>
</gene>
<name>A0ABW9XQ98_9BACL</name>
<dbReference type="Proteomes" id="UP000665561">
    <property type="component" value="Unassembled WGS sequence"/>
</dbReference>
<evidence type="ECO:0000313" key="2">
    <source>
        <dbReference type="EMBL" id="NBD24827.1"/>
    </source>
</evidence>
<dbReference type="Gene3D" id="3.40.630.30">
    <property type="match status" value="1"/>
</dbReference>
<dbReference type="PROSITE" id="PS51186">
    <property type="entry name" value="GNAT"/>
    <property type="match status" value="1"/>
</dbReference>
<dbReference type="SUPFAM" id="SSF55729">
    <property type="entry name" value="Acyl-CoA N-acyltransferases (Nat)"/>
    <property type="match status" value="1"/>
</dbReference>
<evidence type="ECO:0000259" key="1">
    <source>
        <dbReference type="PROSITE" id="PS51186"/>
    </source>
</evidence>
<proteinExistence type="predicted"/>
<protein>
    <recommendedName>
        <fullName evidence="1">N-acetyltransferase domain-containing protein</fullName>
    </recommendedName>
</protein>
<feature type="domain" description="N-acetyltransferase" evidence="1">
    <location>
        <begin position="139"/>
        <end position="278"/>
    </location>
</feature>
<organism evidence="2 3">
    <name type="scientific">Paenibacillus glycinis</name>
    <dbReference type="NCBI Taxonomy" id="2697035"/>
    <lineage>
        <taxon>Bacteria</taxon>
        <taxon>Bacillati</taxon>
        <taxon>Bacillota</taxon>
        <taxon>Bacilli</taxon>
        <taxon>Bacillales</taxon>
        <taxon>Paenibacillaceae</taxon>
        <taxon>Paenibacillus</taxon>
    </lineage>
</organism>
<dbReference type="RefSeq" id="WP_161743637.1">
    <property type="nucleotide sequence ID" value="NZ_JAAAMV010000009.1"/>
</dbReference>
<sequence>MNAVLDTHVRLAIEKVEREAWFDMYAAAPDDYIQNSKLSSARLGTSIALADHGTPIAEFNRVLGIGIDEPASEAELEQAIAWLNEHASPSYALQVAPTALPEAVWTWIEARGLKRAGNGWAKHYRDAVPTEEHPIPTALEVIRLEPHHAADFGHVAQAGFGLPLPIGAWLSALVGRPKWNVYVAYEGPTPVACGAMFIDHGWAWLGVDATLSDYRGRGAQNALIKRRLTDGIAAGVVGFTAETGQPPEGQEELNKSYCNYVRAGFKKAYVRPNYVSNG</sequence>